<reference evidence="3" key="1">
    <citation type="journal article" date="2021" name="PeerJ">
        <title>Extensive microbial diversity within the chicken gut microbiome revealed by metagenomics and culture.</title>
        <authorList>
            <person name="Gilroy R."/>
            <person name="Ravi A."/>
            <person name="Getino M."/>
            <person name="Pursley I."/>
            <person name="Horton D.L."/>
            <person name="Alikhan N.F."/>
            <person name="Baker D."/>
            <person name="Gharbi K."/>
            <person name="Hall N."/>
            <person name="Watson M."/>
            <person name="Adriaenssens E.M."/>
            <person name="Foster-Nyarko E."/>
            <person name="Jarju S."/>
            <person name="Secka A."/>
            <person name="Antonio M."/>
            <person name="Oren A."/>
            <person name="Chaudhuri R.R."/>
            <person name="La Ragione R."/>
            <person name="Hildebrand F."/>
            <person name="Pallen M.J."/>
        </authorList>
    </citation>
    <scope>NUCLEOTIDE SEQUENCE</scope>
    <source>
        <strain evidence="3">ChiHjej12B11-9795</strain>
    </source>
</reference>
<organism evidence="3 4">
    <name type="scientific">Candidatus Bacteroides avicola</name>
    <dbReference type="NCBI Taxonomy" id="2838468"/>
    <lineage>
        <taxon>Bacteria</taxon>
        <taxon>Pseudomonadati</taxon>
        <taxon>Bacteroidota</taxon>
        <taxon>Bacteroidia</taxon>
        <taxon>Bacteroidales</taxon>
        <taxon>Bacteroidaceae</taxon>
        <taxon>Bacteroides</taxon>
    </lineage>
</organism>
<dbReference type="Proteomes" id="UP000823862">
    <property type="component" value="Unassembled WGS sequence"/>
</dbReference>
<dbReference type="AlphaFoldDB" id="A0A9D2KTM6"/>
<feature type="chain" id="PRO_5038691061" evidence="1">
    <location>
        <begin position="22"/>
        <end position="360"/>
    </location>
</feature>
<feature type="domain" description="Calcineurin-like phosphoesterase" evidence="2">
    <location>
        <begin position="73"/>
        <end position="268"/>
    </location>
</feature>
<evidence type="ECO:0000313" key="4">
    <source>
        <dbReference type="Proteomes" id="UP000823862"/>
    </source>
</evidence>
<dbReference type="InterPro" id="IPR029052">
    <property type="entry name" value="Metallo-depent_PP-like"/>
</dbReference>
<reference evidence="3" key="2">
    <citation type="submission" date="2021-04" db="EMBL/GenBank/DDBJ databases">
        <authorList>
            <person name="Gilroy R."/>
        </authorList>
    </citation>
    <scope>NUCLEOTIDE SEQUENCE</scope>
    <source>
        <strain evidence="3">ChiHjej12B11-9795</strain>
    </source>
</reference>
<dbReference type="PANTHER" id="PTHR43143:SF5">
    <property type="entry name" value="SECRETED PROTEIN"/>
    <property type="match status" value="1"/>
</dbReference>
<gene>
    <name evidence="3" type="ORF">H9950_03785</name>
</gene>
<evidence type="ECO:0000256" key="1">
    <source>
        <dbReference type="SAM" id="SignalP"/>
    </source>
</evidence>
<proteinExistence type="predicted"/>
<name>A0A9D2KTM6_9BACE</name>
<dbReference type="EMBL" id="DWZI01000021">
    <property type="protein sequence ID" value="HJA85306.1"/>
    <property type="molecule type" value="Genomic_DNA"/>
</dbReference>
<dbReference type="SUPFAM" id="SSF56300">
    <property type="entry name" value="Metallo-dependent phosphatases"/>
    <property type="match status" value="1"/>
</dbReference>
<accession>A0A9D2KTM6</accession>
<dbReference type="InterPro" id="IPR051918">
    <property type="entry name" value="STPP_CPPED1"/>
</dbReference>
<evidence type="ECO:0000259" key="2">
    <source>
        <dbReference type="Pfam" id="PF00149"/>
    </source>
</evidence>
<sequence>MKIRLVILAGILAVQSALSFAQIYPVNAKLADKNSFSMIVIPDPQSYVKFAANQPLFELQTAWIANNIDTLRIKSVLCTGDLVEQNEIRVPDYVNGDQTSEEQWQSVSRAFERLDHKIPYVVCTGNHDYGYQSSEVRRTNLHRYFPAERNSCWKKTLVAVGTNYEGIPTLENAAYELVTDTWGKLLVVSLEFSPRDEAIEWAKSVVGSPQYKHHKVILLTHSFLDYKGERFVSEDNYRMRPANYPEAVWQKLVYPSDNIRLVVCGHECLNTRDYSKQVSFRTDKNHLGKSVAQMMFNAQTADGQWFGNGGDGWLRILEFKPDGKTIGVRTFSPLFALSPLTEKLAWRTASYDQFDIVIDE</sequence>
<dbReference type="InterPro" id="IPR004843">
    <property type="entry name" value="Calcineurin-like_PHP"/>
</dbReference>
<dbReference type="Pfam" id="PF00149">
    <property type="entry name" value="Metallophos"/>
    <property type="match status" value="1"/>
</dbReference>
<evidence type="ECO:0000313" key="3">
    <source>
        <dbReference type="EMBL" id="HJA85306.1"/>
    </source>
</evidence>
<comment type="caution">
    <text evidence="3">The sequence shown here is derived from an EMBL/GenBank/DDBJ whole genome shotgun (WGS) entry which is preliminary data.</text>
</comment>
<dbReference type="GO" id="GO:0016787">
    <property type="term" value="F:hydrolase activity"/>
    <property type="evidence" value="ECO:0007669"/>
    <property type="project" value="InterPro"/>
</dbReference>
<dbReference type="PANTHER" id="PTHR43143">
    <property type="entry name" value="METALLOPHOSPHOESTERASE, CALCINEURIN SUPERFAMILY"/>
    <property type="match status" value="1"/>
</dbReference>
<feature type="signal peptide" evidence="1">
    <location>
        <begin position="1"/>
        <end position="21"/>
    </location>
</feature>
<protein>
    <submittedName>
        <fullName evidence="3">Metallophosphoesterase</fullName>
    </submittedName>
</protein>
<keyword evidence="1" id="KW-0732">Signal</keyword>
<dbReference type="Gene3D" id="3.60.21.10">
    <property type="match status" value="1"/>
</dbReference>